<dbReference type="Proteomes" id="UP001233314">
    <property type="component" value="Unassembled WGS sequence"/>
</dbReference>
<name>A0ABT9B3X6_9ACTN</name>
<protein>
    <submittedName>
        <fullName evidence="1">FkbM family methyltransferase</fullName>
    </submittedName>
</protein>
<keyword evidence="1" id="KW-0808">Transferase</keyword>
<keyword evidence="1" id="KW-0489">Methyltransferase</keyword>
<keyword evidence="2" id="KW-1185">Reference proteome</keyword>
<evidence type="ECO:0000313" key="2">
    <source>
        <dbReference type="Proteomes" id="UP001233314"/>
    </source>
</evidence>
<dbReference type="Gene3D" id="3.40.50.150">
    <property type="entry name" value="Vaccinia Virus protein VP39"/>
    <property type="match status" value="1"/>
</dbReference>
<reference evidence="1 2" key="1">
    <citation type="submission" date="2023-07" db="EMBL/GenBank/DDBJ databases">
        <title>Nocardioides sp. nov WY-20 isolated from soil.</title>
        <authorList>
            <person name="Liu B."/>
            <person name="Wan Y."/>
        </authorList>
    </citation>
    <scope>NUCLEOTIDE SEQUENCE [LARGE SCALE GENOMIC DNA]</scope>
    <source>
        <strain evidence="1 2">WY-20</strain>
    </source>
</reference>
<dbReference type="InterPro" id="IPR029063">
    <property type="entry name" value="SAM-dependent_MTases_sf"/>
</dbReference>
<accession>A0ABT9B3X6</accession>
<organism evidence="1 2">
    <name type="scientific">Nocardioides jiangxiensis</name>
    <dbReference type="NCBI Taxonomy" id="3064524"/>
    <lineage>
        <taxon>Bacteria</taxon>
        <taxon>Bacillati</taxon>
        <taxon>Actinomycetota</taxon>
        <taxon>Actinomycetes</taxon>
        <taxon>Propionibacteriales</taxon>
        <taxon>Nocardioidaceae</taxon>
        <taxon>Nocardioides</taxon>
    </lineage>
</organism>
<dbReference type="GO" id="GO:0008168">
    <property type="term" value="F:methyltransferase activity"/>
    <property type="evidence" value="ECO:0007669"/>
    <property type="project" value="UniProtKB-KW"/>
</dbReference>
<dbReference type="EMBL" id="JAUQTA010000001">
    <property type="protein sequence ID" value="MDO7867858.1"/>
    <property type="molecule type" value="Genomic_DNA"/>
</dbReference>
<evidence type="ECO:0000313" key="1">
    <source>
        <dbReference type="EMBL" id="MDO7867858.1"/>
    </source>
</evidence>
<dbReference type="SUPFAM" id="SSF53335">
    <property type="entry name" value="S-adenosyl-L-methionine-dependent methyltransferases"/>
    <property type="match status" value="1"/>
</dbReference>
<sequence>MSRRMDIKTLPRKVRQHASWAVRDRFPNRKVVRNVQGTYMVLPWSHRLPDYTGEGSVYGQNLVELAKELGAGSTPLTVLDVGANVGDSTLQILDAVDGKVLCVEGDSAYLEFLHINTDRDQRVTVVEALLSTDGTSTPVQAVRSGGTTRFEVVDSADAIVFVTAEQLRERYADFATLRLAKSDTDGYDVALIPMIAEAWKDQPPVLFFEYDHALSRLAGNEPLEVWGKLGALGYRDVAVWDNAGLPLGRTTVDQIGALASVLDHKVGLRAQHYWDVAVVHPSDAEGLAAIEKLVPGPLTDPR</sequence>
<proteinExistence type="predicted"/>
<dbReference type="RefSeq" id="WP_305027241.1">
    <property type="nucleotide sequence ID" value="NZ_JAUQTA010000001.1"/>
</dbReference>
<comment type="caution">
    <text evidence="1">The sequence shown here is derived from an EMBL/GenBank/DDBJ whole genome shotgun (WGS) entry which is preliminary data.</text>
</comment>
<dbReference type="InterPro" id="IPR006342">
    <property type="entry name" value="FkbM_mtfrase"/>
</dbReference>
<dbReference type="GO" id="GO:0032259">
    <property type="term" value="P:methylation"/>
    <property type="evidence" value="ECO:0007669"/>
    <property type="project" value="UniProtKB-KW"/>
</dbReference>
<dbReference type="NCBIfam" id="TIGR01444">
    <property type="entry name" value="fkbM_fam"/>
    <property type="match status" value="1"/>
</dbReference>
<gene>
    <name evidence="1" type="ORF">Q5722_05685</name>
</gene>